<organism evidence="3 4">
    <name type="scientific">Cytospora mali</name>
    <name type="common">Apple Valsa canker fungus</name>
    <name type="synonym">Valsa mali</name>
    <dbReference type="NCBI Taxonomy" id="578113"/>
    <lineage>
        <taxon>Eukaryota</taxon>
        <taxon>Fungi</taxon>
        <taxon>Dikarya</taxon>
        <taxon>Ascomycota</taxon>
        <taxon>Pezizomycotina</taxon>
        <taxon>Sordariomycetes</taxon>
        <taxon>Sordariomycetidae</taxon>
        <taxon>Diaporthales</taxon>
        <taxon>Cytosporaceae</taxon>
        <taxon>Cytospora</taxon>
    </lineage>
</organism>
<dbReference type="PROSITE" id="PS50048">
    <property type="entry name" value="ZN2_CY6_FUNGAL_2"/>
    <property type="match status" value="1"/>
</dbReference>
<dbReference type="CDD" id="cd12148">
    <property type="entry name" value="fungal_TF_MHR"/>
    <property type="match status" value="1"/>
</dbReference>
<dbReference type="SUPFAM" id="SSF57701">
    <property type="entry name" value="Zn2/Cys6 DNA-binding domain"/>
    <property type="match status" value="1"/>
</dbReference>
<evidence type="ECO:0000313" key="4">
    <source>
        <dbReference type="Proteomes" id="UP000078576"/>
    </source>
</evidence>
<dbReference type="CDD" id="cd00067">
    <property type="entry name" value="GAL4"/>
    <property type="match status" value="1"/>
</dbReference>
<name>A0A194UTZ5_CYTMA</name>
<dbReference type="GO" id="GO:0000981">
    <property type="term" value="F:DNA-binding transcription factor activity, RNA polymerase II-specific"/>
    <property type="evidence" value="ECO:0007669"/>
    <property type="project" value="InterPro"/>
</dbReference>
<sequence>MTPKDESPMSWQDDESFERVCMIIWQPFPNTHQSQDELLVWGIPNTRDETNDRALLACDFCRHRKRRCDGKQPCSTCREASADCVYKELPTDRIEPSSSSQGAVVERLSRIEALLEEQGQKLSEMSLTAYYGSTPASLHSFRSSPLIPAASPASVSNRSQEGDDTSIENTQFLIPRGHTTTLIWLLSLPAVRSVIGDFPENYFHELEESSPLPRPLDLVQPMPLDWPSLEPGLLRKLSNSYFGNVSPHLPLFTRQYYEVLLEDFLANGPTEDIESALCLDRVAELDVVRSGIEPLSDKVPLPRNVDASDHDDLIYFVAETAIRRLNNRIHSSLYSPDNVDIMVLAESAPAPSNPGLNNILTISSELNRQLEQHYNSIPVQPHIMVDPGSNSRRRILNFRYHHARHLIYRLFVLYVVLQPQQQPSPIPLASSSRSPTPQQGLYPLPRIILEKCHVCIQSGEALLHAAADILDKRSPYLWSVFDVSASCLIVLFLASRSPYLRHLTPDIDALAGVVVPKMRKWATPGSSLESELRIVEMLLASRYR</sequence>
<evidence type="ECO:0000259" key="2">
    <source>
        <dbReference type="PROSITE" id="PS50048"/>
    </source>
</evidence>
<keyword evidence="4" id="KW-1185">Reference proteome</keyword>
<dbReference type="OrthoDB" id="4685598at2759"/>
<protein>
    <recommendedName>
        <fullName evidence="2">Zn(2)-C6 fungal-type domain-containing protein</fullName>
    </recommendedName>
</protein>
<evidence type="ECO:0000256" key="1">
    <source>
        <dbReference type="ARBA" id="ARBA00023242"/>
    </source>
</evidence>
<dbReference type="PROSITE" id="PS00463">
    <property type="entry name" value="ZN2_CY6_FUNGAL_1"/>
    <property type="match status" value="1"/>
</dbReference>
<dbReference type="InterPro" id="IPR036864">
    <property type="entry name" value="Zn2-C6_fun-type_DNA-bd_sf"/>
</dbReference>
<dbReference type="AlphaFoldDB" id="A0A194UTZ5"/>
<dbReference type="InterPro" id="IPR053181">
    <property type="entry name" value="EcdB-like_regulator"/>
</dbReference>
<reference evidence="4" key="1">
    <citation type="submission" date="2014-12" db="EMBL/GenBank/DDBJ databases">
        <title>Genome Sequence of Valsa Canker Pathogens Uncovers a Specific Adaption of Colonization on Woody Bark.</title>
        <authorList>
            <person name="Yin Z."/>
            <person name="Liu H."/>
            <person name="Gao X."/>
            <person name="Li Z."/>
            <person name="Song N."/>
            <person name="Ke X."/>
            <person name="Dai Q."/>
            <person name="Wu Y."/>
            <person name="Sun Y."/>
            <person name="Xu J.-R."/>
            <person name="Kang Z.K."/>
            <person name="Wang L."/>
            <person name="Huang L."/>
        </authorList>
    </citation>
    <scope>NUCLEOTIDE SEQUENCE [LARGE SCALE GENOMIC DNA]</scope>
    <source>
        <strain evidence="4">SXYL134</strain>
    </source>
</reference>
<gene>
    <name evidence="3" type="ORF">VP1G_02485</name>
</gene>
<proteinExistence type="predicted"/>
<feature type="domain" description="Zn(2)-C6 fungal-type" evidence="2">
    <location>
        <begin position="57"/>
        <end position="86"/>
    </location>
</feature>
<dbReference type="GO" id="GO:0008270">
    <property type="term" value="F:zinc ion binding"/>
    <property type="evidence" value="ECO:0007669"/>
    <property type="project" value="InterPro"/>
</dbReference>
<dbReference type="Pfam" id="PF00172">
    <property type="entry name" value="Zn_clus"/>
    <property type="match status" value="1"/>
</dbReference>
<dbReference type="SMART" id="SM00066">
    <property type="entry name" value="GAL4"/>
    <property type="match status" value="1"/>
</dbReference>
<dbReference type="EMBL" id="KN714678">
    <property type="protein sequence ID" value="KUI55084.1"/>
    <property type="molecule type" value="Genomic_DNA"/>
</dbReference>
<keyword evidence="1" id="KW-0539">Nucleus</keyword>
<dbReference type="Proteomes" id="UP000078576">
    <property type="component" value="Unassembled WGS sequence"/>
</dbReference>
<dbReference type="PANTHER" id="PTHR47785:SF4">
    <property type="entry name" value="ZN(II)2CYS6 TRANSCRIPTION FACTOR (EUROFUNG)"/>
    <property type="match status" value="1"/>
</dbReference>
<dbReference type="Gene3D" id="4.10.240.10">
    <property type="entry name" value="Zn(2)-C6 fungal-type DNA-binding domain"/>
    <property type="match status" value="1"/>
</dbReference>
<evidence type="ECO:0000313" key="3">
    <source>
        <dbReference type="EMBL" id="KUI55084.1"/>
    </source>
</evidence>
<dbReference type="InterPro" id="IPR001138">
    <property type="entry name" value="Zn2Cys6_DnaBD"/>
</dbReference>
<accession>A0A194UTZ5</accession>
<dbReference type="PANTHER" id="PTHR47785">
    <property type="entry name" value="ZN(II)2CYS6 TRANSCRIPTION FACTOR (EUROFUNG)-RELATED-RELATED"/>
    <property type="match status" value="1"/>
</dbReference>